<comment type="subcellular location">
    <subcellularLocation>
        <location evidence="1">Secreted</location>
    </subcellularLocation>
</comment>
<name>A0A2T5JBH9_9SPHI</name>
<feature type="domain" description="Insecticide toxin TcdB middle/C-terminal" evidence="6">
    <location>
        <begin position="908"/>
        <end position="1036"/>
    </location>
</feature>
<dbReference type="Proteomes" id="UP000244168">
    <property type="component" value="Unassembled WGS sequence"/>
</dbReference>
<dbReference type="InterPro" id="IPR003284">
    <property type="entry name" value="Sal_SpvB"/>
</dbReference>
<evidence type="ECO:0000259" key="7">
    <source>
        <dbReference type="Pfam" id="PF12256"/>
    </source>
</evidence>
<evidence type="ECO:0000313" key="8">
    <source>
        <dbReference type="EMBL" id="PTQ98228.1"/>
    </source>
</evidence>
<feature type="domain" description="Insecticide toxin TcdB middle/N-terminal" evidence="7">
    <location>
        <begin position="706"/>
        <end position="833"/>
    </location>
</feature>
<keyword evidence="5" id="KW-1133">Transmembrane helix</keyword>
<sequence>MNPLFKSSTSQPQPSGPFQSNDKGADQNSAITGALPTVGLPTGGGAIKGIEEKFNVNAITGTSSMGIPIPFSPGRGGVAPSFALTYNSGAGNGAFGLGWQMDIPSISRKTENGLPTYQDALESDTFIISGSEDLVPLLEKQGGNWQKAVKQRTLNGVNYTITQYRPRTEGSFARIEKWQNNTTAEVYWRTITRDNLTAYYGLTDESRLSDPADASRVFEWHLSYLHDDKGNLTLLTYKKEDFAGAAGKMNETNRIDNCTQLYLKKIMYGNKQPYYNGDTLPAESDFLFKTVFDYGEHDPAVNIHQNIDTEIQPWACRKDPFSSYRSGFEVRTYRRCQRIMMFHCFDNELPLNPYLVRSLQLFYDETLALEGNTGTENGFSFLVKIRQNGHLWDADAGHYSTKYLPETELQYQQHEWNTTVQTVAPDQLAGAPVGIDDKSYLWVDLFNEGIGGILTEQNNAWYYKSNLGKGHFTPAEKLGVKPSFSGLGKSMALTELEGDGTKYLVQMDASLQGFFKLNEEDEWEPMQYFENNPNVNPSDPNLRFIDLTGDRRPDILQTEDDRLRWYHGLGEKGFGVSQTVAKAVDEEKGPAIVFADASQSIFLADMSGDGLTDIVRIRNGEICYWPNKGYGNFGAKVNMDNAPVFDHSDNFNPSYLRLADIDGSGTIDVIYLGKNNFRVWMNQNGNEWSAQPQVISSFPQLDNVADVAVFDFLGTGTASIVYSSAIASQPLQYIDLMGSKKPALLIGYKNNCGKEVAIEYRSSTQYYLDDKLAGIPWITKLPFPVHCISRITNRDLVRETVFINTYSYRHGYYDFTEKEFRGFARVEQNDTESFADFALNAAKNVVEADLHQPPVKAISWFHTGAYLMNEKLLHQCQSEYFKNPAFTEYEIPEPILPDNLSPDELHEALRACKGLTLRTEVYSADGSAQQDFPYNAAQTNIEIKLVQPRNGQQYASFLVVPSESISYSYERNPADPSIAQTFTLDTDELGNILQAASVVYPRLQRPTGADAIPDQVWTEQDKLHIVCNEALYTNDISTDDAHRLRAGYENRSYELNGLAQPATFFFKPNDLRTAVNTAAIVSFEDEFNGSLQKRLGMHARGYFYKDDLSGPLALGQLSAIGITHKSYQLAFTPGLVTQHYGTKVTDTMLQDAKYVHSEGDTNWWTQPGDRIFPANPQDSFYMPVGSRDVFGNESHVEWDAYHLLIHTSTNALNHVTTAQNDYRVLNTAIVTDINQNRTAVTTDELGMVIKSAVMGKQGAGEGDTLDDPTVKTEYNLFNWQTNGKPNYVHTYAREKHGAANPRWQESFSYADGSGGAIMTKTQTNPGIAKKWDEATKTVININANPRWMGNGRTIVNNKGNVVKRYEPYFSDNFNYETESDLVETGVTAINYYDAVGRNIRTDMPNGTFSKVEFDTWRSTAYDANDTVLESQWYADRGSPAPADPEPADPETRAAWLAASHANTPARNFNDAIGRTIHTMADHGNGKTSAVFVETDLIQRFSKLYDQLGRNISRGHVNLVKQAIYTVTAEKGESWVFTDVMGRMVKTWDNDLSEIDADYDQLHRPVSTYVTQSGNRTLFSHIVYGDLFADADATAKNLKGKAYQLYDQSGVVTVTGVDFKGNVTAANRQLATEYKQLVDWSPLHGLTDITAIQLAAAPFLETEVFESAAALDALSRPITVVLPDHSVIRPIYNEANFLASLDVQIHGVGSFVNFLAGQDYDAKGQRQFAAYGNGTVTNYFYDPLTFRLTNLITKLHQADADTDSIQDLFYTFDPVGNITQIRDDAQQTHFFQNAVVYPEARYQYDALYQLVQATGREHVSLSTDNQSDHSDFPFINQLPEANNTTAVRNYTEKYEYDDCGNIKLLKHIANNANWNRRYQYIYETDPTHLTNRLKATSLPGDANGVFSATYTHNLHGNLTSMPHLSAADSMQWNFLDQLTSVNLGGGGMAYYAYTVNGQRTRKVIERQGGLKVERIYLGAVEIYRERQGNNAPDLERYTLHISDNTGNIAQVDTKTIDVNHKDTVNQLNQNSIRYQLSNHMGSATLETDDAGHIISYEEYHPFGTSAYRVSKPGTDFSLKRYRFSGKERDDETGFYYFGARYYAAWLGRWTSSDPGGFVSGFNLFKYCSNSPVLFQDPNGKDDNPNSLVGATPETEYLRDPSRMAEARAYLERVFSARLRDQTKNMVIDRMHFVTQTRSWSVDSFHLVDRPTATGDGDGTGDGSGDSDGEGDGDGDGTGSGSGTGDTTGSGQGSGDGTTGTGDGSSTQQGDASATPADANSSQPPADNPTGGGESIAGPAGERFIWDYDFPNQGIPGSRRGQILEWMYGNDWRSNTANYDIETGTAVQQIKSTDAYGRVGQTVRDATRDADVAITANPTGTMGGKSAQAIIITPTDAPASVDADIAGAMARSRRTLNNPTLPPEQVRGLPGRWGAASRGLSVVGTGLSAYSLYRDIRAGDAPMATADTLTTAGGGLEIYAFTTSGATVAGVSAASAGMVLAGAGIAIGSGISAYREFKAGDNLGGTVDLIGVAAGIAIVAGVVFSAPALLIGGAIAALGVGLFHLGRWLLS</sequence>
<keyword evidence="9" id="KW-1185">Reference proteome</keyword>
<evidence type="ECO:0000256" key="2">
    <source>
        <dbReference type="ARBA" id="ARBA00022525"/>
    </source>
</evidence>
<dbReference type="Pfam" id="PF03534">
    <property type="entry name" value="SpvB"/>
    <property type="match status" value="1"/>
</dbReference>
<dbReference type="Gene3D" id="2.180.10.10">
    <property type="entry name" value="RHS repeat-associated core"/>
    <property type="match status" value="1"/>
</dbReference>
<keyword evidence="5" id="KW-0812">Transmembrane</keyword>
<reference evidence="8 9" key="1">
    <citation type="submission" date="2018-04" db="EMBL/GenBank/DDBJ databases">
        <title>Genomic Encyclopedia of Archaeal and Bacterial Type Strains, Phase II (KMG-II): from individual species to whole genera.</title>
        <authorList>
            <person name="Goeker M."/>
        </authorList>
    </citation>
    <scope>NUCLEOTIDE SEQUENCE [LARGE SCALE GENOMIC DNA]</scope>
    <source>
        <strain evidence="8 9">DSM 26809</strain>
    </source>
</reference>
<feature type="compositionally biased region" description="Acidic residues" evidence="4">
    <location>
        <begin position="2223"/>
        <end position="2233"/>
    </location>
</feature>
<feature type="transmembrane region" description="Helical" evidence="5">
    <location>
        <begin position="2491"/>
        <end position="2512"/>
    </location>
</feature>
<dbReference type="EMBL" id="QAOQ01000003">
    <property type="protein sequence ID" value="PTQ98228.1"/>
    <property type="molecule type" value="Genomic_DNA"/>
</dbReference>
<dbReference type="NCBIfam" id="TIGR03696">
    <property type="entry name" value="Rhs_assc_core"/>
    <property type="match status" value="1"/>
</dbReference>
<evidence type="ECO:0000313" key="9">
    <source>
        <dbReference type="Proteomes" id="UP000244168"/>
    </source>
</evidence>
<feature type="compositionally biased region" description="Gly residues" evidence="4">
    <location>
        <begin position="2234"/>
        <end position="2261"/>
    </location>
</feature>
<dbReference type="InterPro" id="IPR022045">
    <property type="entry name" value="TcdB_toxin_mid/N"/>
</dbReference>
<evidence type="ECO:0000259" key="6">
    <source>
        <dbReference type="Pfam" id="PF12255"/>
    </source>
</evidence>
<dbReference type="PANTHER" id="PTHR32305:SF15">
    <property type="entry name" value="PROTEIN RHSA-RELATED"/>
    <property type="match status" value="1"/>
</dbReference>
<evidence type="ECO:0000256" key="3">
    <source>
        <dbReference type="ARBA" id="ARBA00023026"/>
    </source>
</evidence>
<evidence type="ECO:0000256" key="4">
    <source>
        <dbReference type="SAM" id="MobiDB-lite"/>
    </source>
</evidence>
<proteinExistence type="predicted"/>
<dbReference type="OrthoDB" id="9765204at2"/>
<evidence type="ECO:0000256" key="5">
    <source>
        <dbReference type="SAM" id="Phobius"/>
    </source>
</evidence>
<dbReference type="GO" id="GO:0005737">
    <property type="term" value="C:cytoplasm"/>
    <property type="evidence" value="ECO:0007669"/>
    <property type="project" value="InterPro"/>
</dbReference>
<dbReference type="GO" id="GO:0005576">
    <property type="term" value="C:extracellular region"/>
    <property type="evidence" value="ECO:0007669"/>
    <property type="project" value="UniProtKB-SubCell"/>
</dbReference>
<keyword evidence="5" id="KW-0472">Membrane</keyword>
<dbReference type="InterPro" id="IPR022044">
    <property type="entry name" value="TcdB_toxin_mid/C"/>
</dbReference>
<feature type="transmembrane region" description="Helical" evidence="5">
    <location>
        <begin position="2524"/>
        <end position="2542"/>
    </location>
</feature>
<organism evidence="8 9">
    <name type="scientific">Mucilaginibacter yixingensis</name>
    <dbReference type="NCBI Taxonomy" id="1295612"/>
    <lineage>
        <taxon>Bacteria</taxon>
        <taxon>Pseudomonadati</taxon>
        <taxon>Bacteroidota</taxon>
        <taxon>Sphingobacteriia</taxon>
        <taxon>Sphingobacteriales</taxon>
        <taxon>Sphingobacteriaceae</taxon>
        <taxon>Mucilaginibacter</taxon>
    </lineage>
</organism>
<dbReference type="PANTHER" id="PTHR32305">
    <property type="match status" value="1"/>
</dbReference>
<dbReference type="Pfam" id="PF12256">
    <property type="entry name" value="TcdB_toxin_midN"/>
    <property type="match status" value="1"/>
</dbReference>
<accession>A0A2T5JBH9</accession>
<evidence type="ECO:0000256" key="1">
    <source>
        <dbReference type="ARBA" id="ARBA00004613"/>
    </source>
</evidence>
<feature type="transmembrane region" description="Helical" evidence="5">
    <location>
        <begin position="2548"/>
        <end position="2568"/>
    </location>
</feature>
<feature type="compositionally biased region" description="Polar residues" evidence="4">
    <location>
        <begin position="1"/>
        <end position="31"/>
    </location>
</feature>
<dbReference type="InterPro" id="IPR028994">
    <property type="entry name" value="Integrin_alpha_N"/>
</dbReference>
<feature type="region of interest" description="Disordered" evidence="4">
    <location>
        <begin position="1"/>
        <end position="37"/>
    </location>
</feature>
<protein>
    <submittedName>
        <fullName evidence="8">RHS repeat-associated protein</fullName>
    </submittedName>
</protein>
<gene>
    <name evidence="8" type="ORF">C8P68_103389</name>
</gene>
<dbReference type="Pfam" id="PF12255">
    <property type="entry name" value="TcdB_toxin_midC"/>
    <property type="match status" value="1"/>
</dbReference>
<dbReference type="PRINTS" id="PR01341">
    <property type="entry name" value="SALSPVBPROT"/>
</dbReference>
<dbReference type="InterPro" id="IPR022385">
    <property type="entry name" value="Rhs_assc_core"/>
</dbReference>
<comment type="caution">
    <text evidence="8">The sequence shown here is derived from an EMBL/GenBank/DDBJ whole genome shotgun (WGS) entry which is preliminary data.</text>
</comment>
<keyword evidence="2" id="KW-0964">Secreted</keyword>
<dbReference type="RefSeq" id="WP_146166521.1">
    <property type="nucleotide sequence ID" value="NZ_CP160205.1"/>
</dbReference>
<keyword evidence="3" id="KW-0843">Virulence</keyword>
<dbReference type="SUPFAM" id="SSF69318">
    <property type="entry name" value="Integrin alpha N-terminal domain"/>
    <property type="match status" value="1"/>
</dbReference>
<feature type="region of interest" description="Disordered" evidence="4">
    <location>
        <begin position="2209"/>
        <end position="2297"/>
    </location>
</feature>
<dbReference type="InterPro" id="IPR050708">
    <property type="entry name" value="T6SS_VgrG/RHS"/>
</dbReference>